<dbReference type="GeneID" id="115462561"/>
<evidence type="ECO:0000259" key="1">
    <source>
        <dbReference type="Pfam" id="PF23265"/>
    </source>
</evidence>
<dbReference type="PANTHER" id="PTHR46333:SF4">
    <property type="entry name" value="TRANSGLUTAMINASE-LIKE DOMAIN-CONTAINING PROTEIN"/>
    <property type="match status" value="1"/>
</dbReference>
<name>A0A6P7XE01_9AMPH</name>
<dbReference type="RefSeq" id="XP_030048414.1">
    <property type="nucleotide sequence ID" value="XM_030192554.1"/>
</dbReference>
<dbReference type="KEGG" id="muo:115462561"/>
<accession>A0A6P7XE01</accession>
<evidence type="ECO:0000313" key="3">
    <source>
        <dbReference type="RefSeq" id="XP_030048414.1"/>
    </source>
</evidence>
<dbReference type="InParanoid" id="A0A6P7XE01"/>
<sequence>MYGILTVSEKSMTLRVMLPTEGLFDLMIFARPTESQHAYSWVCSYQIECLESNFWENLPANPFHFWGFHPKATDLGIKNCNYSSDLIFTDTGKLILTFETSQPLLAMYELGHPDLNDTLSKKCLVSQTEEEKLTCHILCPFLGYYRLSVFVKNLEEEKFKNAANILIHSSGTINQNELFPQVSTHCGPGLNSKRKGLCNPSHSTPIIKTNQGKCNITFNVTADLEVTAILSKDHIRNNMYPMERYILLTQLKHKITVSVLLPESGLYKVGFFTKGREEKEFVHVCDYVIQCFSNPKWLPFPKAYSIWRKGCILLQPRSGLLQGEKWVKFRLKIPEAKRVLVIGTSNTELRPTKNKIWEGDVFTGPTGTLLKVAVRFSQHSACMEVALSFKVEDEFALSDGCSG</sequence>
<dbReference type="OrthoDB" id="6129702at2759"/>
<protein>
    <submittedName>
        <fullName evidence="3">Kyphoscoliosis peptidase-like</fullName>
    </submittedName>
</protein>
<gene>
    <name evidence="3" type="primary">LOC115462561</name>
</gene>
<dbReference type="InterPro" id="IPR056564">
    <property type="entry name" value="Ig-like_KY"/>
</dbReference>
<dbReference type="AlphaFoldDB" id="A0A6P7XE01"/>
<feature type="domain" description="KY-like immunoglobulin-like" evidence="1">
    <location>
        <begin position="197"/>
        <end position="301"/>
    </location>
</feature>
<dbReference type="InterPro" id="IPR052557">
    <property type="entry name" value="CAP/Cytokinesis_protein"/>
</dbReference>
<dbReference type="Pfam" id="PF23265">
    <property type="entry name" value="Ig-like_KY"/>
    <property type="match status" value="3"/>
</dbReference>
<reference evidence="3" key="1">
    <citation type="submission" date="2025-08" db="UniProtKB">
        <authorList>
            <consortium name="RefSeq"/>
        </authorList>
    </citation>
    <scope>IDENTIFICATION</scope>
</reference>
<feature type="domain" description="KY-like immunoglobulin-like" evidence="1">
    <location>
        <begin position="75"/>
        <end position="180"/>
    </location>
</feature>
<evidence type="ECO:0000313" key="2">
    <source>
        <dbReference type="Proteomes" id="UP000515156"/>
    </source>
</evidence>
<dbReference type="GO" id="GO:0005737">
    <property type="term" value="C:cytoplasm"/>
    <property type="evidence" value="ECO:0007669"/>
    <property type="project" value="TreeGrafter"/>
</dbReference>
<keyword evidence="2" id="KW-1185">Reference proteome</keyword>
<dbReference type="Proteomes" id="UP000515156">
    <property type="component" value="Chromosome 2"/>
</dbReference>
<dbReference type="PANTHER" id="PTHR46333">
    <property type="entry name" value="CYTOKINESIS PROTEIN 3"/>
    <property type="match status" value="1"/>
</dbReference>
<feature type="domain" description="KY-like immunoglobulin-like" evidence="1">
    <location>
        <begin position="2"/>
        <end position="52"/>
    </location>
</feature>
<organism evidence="2 3">
    <name type="scientific">Microcaecilia unicolor</name>
    <dbReference type="NCBI Taxonomy" id="1415580"/>
    <lineage>
        <taxon>Eukaryota</taxon>
        <taxon>Metazoa</taxon>
        <taxon>Chordata</taxon>
        <taxon>Craniata</taxon>
        <taxon>Vertebrata</taxon>
        <taxon>Euteleostomi</taxon>
        <taxon>Amphibia</taxon>
        <taxon>Gymnophiona</taxon>
        <taxon>Siphonopidae</taxon>
        <taxon>Microcaecilia</taxon>
    </lineage>
</organism>
<proteinExistence type="predicted"/>